<evidence type="ECO:0000256" key="2">
    <source>
        <dbReference type="ARBA" id="ARBA00022801"/>
    </source>
</evidence>
<dbReference type="InterPro" id="IPR012341">
    <property type="entry name" value="6hp_glycosidase-like_sf"/>
</dbReference>
<name>A0A6J6TB39_9ZZZZ</name>
<dbReference type="PANTHER" id="PTHR10412:SF11">
    <property type="entry name" value="MANNOSYL-OLIGOSACCHARIDE GLUCOSIDASE"/>
    <property type="match status" value="1"/>
</dbReference>
<feature type="domain" description="Mannosylglycerate hydrolase MGH1-like glycoside hydrolase" evidence="4">
    <location>
        <begin position="269"/>
        <end position="574"/>
    </location>
</feature>
<dbReference type="EMBL" id="CAEZYW010000141">
    <property type="protein sequence ID" value="CAB4744592.1"/>
    <property type="molecule type" value="Genomic_DNA"/>
</dbReference>
<evidence type="ECO:0000313" key="5">
    <source>
        <dbReference type="EMBL" id="CAB4744592.1"/>
    </source>
</evidence>
<dbReference type="GO" id="GO:0006487">
    <property type="term" value="P:protein N-linked glycosylation"/>
    <property type="evidence" value="ECO:0007669"/>
    <property type="project" value="TreeGrafter"/>
</dbReference>
<dbReference type="InterPro" id="IPR004888">
    <property type="entry name" value="Glycoside_hydrolase_63"/>
</dbReference>
<comment type="similarity">
    <text evidence="1">Belongs to the glycosyl hydrolase 63 family.</text>
</comment>
<evidence type="ECO:0000256" key="1">
    <source>
        <dbReference type="ARBA" id="ARBA00010833"/>
    </source>
</evidence>
<dbReference type="SUPFAM" id="SSF48208">
    <property type="entry name" value="Six-hairpin glycosidases"/>
    <property type="match status" value="1"/>
</dbReference>
<dbReference type="InterPro" id="IPR008928">
    <property type="entry name" value="6-hairpin_glycosidase_sf"/>
</dbReference>
<protein>
    <submittedName>
        <fullName evidence="5">Unannotated protein</fullName>
    </submittedName>
</protein>
<evidence type="ECO:0000259" key="4">
    <source>
        <dbReference type="Pfam" id="PF22422"/>
    </source>
</evidence>
<dbReference type="AlphaFoldDB" id="A0A6J6TB39"/>
<dbReference type="GO" id="GO:0004573">
    <property type="term" value="F:Glc3Man9GlcNAc2 oligosaccharide glucosidase activity"/>
    <property type="evidence" value="ECO:0007669"/>
    <property type="project" value="InterPro"/>
</dbReference>
<dbReference type="Gene3D" id="1.50.10.10">
    <property type="match status" value="1"/>
</dbReference>
<organism evidence="5">
    <name type="scientific">freshwater metagenome</name>
    <dbReference type="NCBI Taxonomy" id="449393"/>
    <lineage>
        <taxon>unclassified sequences</taxon>
        <taxon>metagenomes</taxon>
        <taxon>ecological metagenomes</taxon>
    </lineage>
</organism>
<proteinExistence type="inferred from homology"/>
<evidence type="ECO:0000256" key="3">
    <source>
        <dbReference type="ARBA" id="ARBA00023295"/>
    </source>
</evidence>
<dbReference type="PANTHER" id="PTHR10412">
    <property type="entry name" value="MANNOSYL-OLIGOSACCHARIDE GLUCOSIDASE"/>
    <property type="match status" value="1"/>
</dbReference>
<dbReference type="GO" id="GO:0009311">
    <property type="term" value="P:oligosaccharide metabolic process"/>
    <property type="evidence" value="ECO:0007669"/>
    <property type="project" value="InterPro"/>
</dbReference>
<keyword evidence="2" id="KW-0378">Hydrolase</keyword>
<sequence length="590" mass="64651">MTTPHASGVQLDLTAVPWSRRGSYMTLTMNVERRDHPGRDNDVEPGLYLGDVSGLRLWRWNGVFRVLGIDGDRFVTPEVTSATYDLLVLSVGSGIVEVTWEGADTMRFRSTGAGLRFVQSVIDPMDAALAFPTGTDAWRLQMGEDAHYVVTRISGLLSVDAPNVRTGDADTVDRKVIDMRPGTDGIAEIALTQYEAGYVAPPSRPSFDECRIAVQDELATWSAGFPALSADLVSTGDAATALLWSSTVGPRGLLGRPGILMSKNWMNAIWSWDHCFNALGLAAGDKDLAWDQFVLLFDHQHRDGMLPDLIHDNGRMWGFCKPPVHGWTLRHLIEADAVPAGELDAIYPKLVAWTEWWFTYRDLDRDGLCEYFHGCDSGQDNSSAFDGTGFPAASPDLAAFLVIQMDVLADVAMRLGRETEAAEWSRRADEHLALMLDLLWNGESFCIRRGSDGTTGRTGASQVFVLPMLLGDRLPEPVREALVREAVDGGLLTAHGVASESPRSDAYEPDGYWRGPIWAPTTYLVIEGLRACGRSDLAETVATGFLDTVRRGGFAENFEATTGLPLRDRGYSWSASVFLILARERATQGG</sequence>
<dbReference type="GO" id="GO:0005789">
    <property type="term" value="C:endoplasmic reticulum membrane"/>
    <property type="evidence" value="ECO:0007669"/>
    <property type="project" value="TreeGrafter"/>
</dbReference>
<dbReference type="Pfam" id="PF22422">
    <property type="entry name" value="MGH1-like_GH"/>
    <property type="match status" value="1"/>
</dbReference>
<reference evidence="5" key="1">
    <citation type="submission" date="2020-05" db="EMBL/GenBank/DDBJ databases">
        <authorList>
            <person name="Chiriac C."/>
            <person name="Salcher M."/>
            <person name="Ghai R."/>
            <person name="Kavagutti S V."/>
        </authorList>
    </citation>
    <scope>NUCLEOTIDE SEQUENCE</scope>
</reference>
<dbReference type="InterPro" id="IPR054491">
    <property type="entry name" value="MGH1-like_GH"/>
</dbReference>
<keyword evidence="3" id="KW-0326">Glycosidase</keyword>
<accession>A0A6J6TB39</accession>
<gene>
    <name evidence="5" type="ORF">UFOPK2786_00970</name>
</gene>